<name>A0A0W0WCE1_9GAMM</name>
<evidence type="ECO:0000313" key="3">
    <source>
        <dbReference type="EMBL" id="KTD30012.1"/>
    </source>
</evidence>
<reference evidence="3 4" key="1">
    <citation type="submission" date="2015-11" db="EMBL/GenBank/DDBJ databases">
        <title>Genomic analysis of 38 Legionella species identifies large and diverse effector repertoires.</title>
        <authorList>
            <person name="Burstein D."/>
            <person name="Amaro F."/>
            <person name="Zusman T."/>
            <person name="Lifshitz Z."/>
            <person name="Cohen O."/>
            <person name="Gilbert J.A."/>
            <person name="Pupko T."/>
            <person name="Shuman H.A."/>
            <person name="Segal G."/>
        </authorList>
    </citation>
    <scope>NUCLEOTIDE SEQUENCE [LARGE SCALE GENOMIC DNA]</scope>
    <source>
        <strain evidence="3 4">PX-1-G2-E2</strain>
    </source>
</reference>
<dbReference type="PROSITE" id="PS50164">
    <property type="entry name" value="GIY_YIG"/>
    <property type="match status" value="1"/>
</dbReference>
<feature type="domain" description="GIY-YIG" evidence="2">
    <location>
        <begin position="17"/>
        <end position="94"/>
    </location>
</feature>
<comment type="similarity">
    <text evidence="1">Belongs to the UPF0213 family.</text>
</comment>
<dbReference type="InterPro" id="IPR050190">
    <property type="entry name" value="UPF0213_domain"/>
</dbReference>
<dbReference type="OrthoDB" id="9807770at2"/>
<gene>
    <name evidence="3" type="ORF">Lmac_0699</name>
</gene>
<evidence type="ECO:0000313" key="4">
    <source>
        <dbReference type="Proteomes" id="UP000054908"/>
    </source>
</evidence>
<evidence type="ECO:0000259" key="2">
    <source>
        <dbReference type="PROSITE" id="PS50164"/>
    </source>
</evidence>
<dbReference type="Gene3D" id="3.40.1440.10">
    <property type="entry name" value="GIY-YIG endonuclease"/>
    <property type="match status" value="1"/>
</dbReference>
<dbReference type="InterPro" id="IPR000305">
    <property type="entry name" value="GIY-YIG_endonuc"/>
</dbReference>
<dbReference type="SUPFAM" id="SSF82771">
    <property type="entry name" value="GIY-YIG endonuclease"/>
    <property type="match status" value="1"/>
</dbReference>
<protein>
    <submittedName>
        <fullName evidence="3">Excinuclease ABC C subunit domain-containing protein</fullName>
    </submittedName>
</protein>
<dbReference type="EMBL" id="LNYL01000019">
    <property type="protein sequence ID" value="KTD30012.1"/>
    <property type="molecule type" value="Genomic_DNA"/>
</dbReference>
<dbReference type="InterPro" id="IPR035901">
    <property type="entry name" value="GIY-YIG_endonuc_sf"/>
</dbReference>
<comment type="caution">
    <text evidence="3">The sequence shown here is derived from an EMBL/GenBank/DDBJ whole genome shotgun (WGS) entry which is preliminary data.</text>
</comment>
<dbReference type="AlphaFoldDB" id="A0A0W0WCE1"/>
<proteinExistence type="inferred from homology"/>
<dbReference type="PATRIC" id="fig|466.6.peg.753"/>
<dbReference type="STRING" id="466.Lmac_0699"/>
<dbReference type="RefSeq" id="WP_078767512.1">
    <property type="nucleotide sequence ID" value="NZ_CAAAIB010000021.1"/>
</dbReference>
<dbReference type="Proteomes" id="UP000054908">
    <property type="component" value="Unassembled WGS sequence"/>
</dbReference>
<sequence length="111" mass="13308">MPSLWIRGKVQLHARKSHEGILHLSINKHKNVLYTGITNNLIRRVYEHKHKLQQGFTQKYNVDRLVYYEIYSGIEEAITREKQIKGWARHKKEALINTINPLWVDLYESLW</sequence>
<dbReference type="PANTHER" id="PTHR34477:SF5">
    <property type="entry name" value="BSL5627 PROTEIN"/>
    <property type="match status" value="1"/>
</dbReference>
<dbReference type="Pfam" id="PF01541">
    <property type="entry name" value="GIY-YIG"/>
    <property type="match status" value="1"/>
</dbReference>
<evidence type="ECO:0000256" key="1">
    <source>
        <dbReference type="ARBA" id="ARBA00007435"/>
    </source>
</evidence>
<organism evidence="3 4">
    <name type="scientific">Legionella maceachernii</name>
    <dbReference type="NCBI Taxonomy" id="466"/>
    <lineage>
        <taxon>Bacteria</taxon>
        <taxon>Pseudomonadati</taxon>
        <taxon>Pseudomonadota</taxon>
        <taxon>Gammaproteobacteria</taxon>
        <taxon>Legionellales</taxon>
        <taxon>Legionellaceae</taxon>
        <taxon>Legionella</taxon>
    </lineage>
</organism>
<dbReference type="PANTHER" id="PTHR34477">
    <property type="entry name" value="UPF0213 PROTEIN YHBQ"/>
    <property type="match status" value="1"/>
</dbReference>
<accession>A0A0W0WCE1</accession>
<dbReference type="CDD" id="cd10448">
    <property type="entry name" value="GIY-YIG_unchar_3"/>
    <property type="match status" value="1"/>
</dbReference>
<keyword evidence="4" id="KW-1185">Reference proteome</keyword>